<evidence type="ECO:0000256" key="1">
    <source>
        <dbReference type="ARBA" id="ARBA00004141"/>
    </source>
</evidence>
<dbReference type="GO" id="GO:0016020">
    <property type="term" value="C:membrane"/>
    <property type="evidence" value="ECO:0007669"/>
    <property type="project" value="UniProtKB-SubCell"/>
</dbReference>
<feature type="transmembrane region" description="Helical" evidence="5">
    <location>
        <begin position="302"/>
        <end position="321"/>
    </location>
</feature>
<protein>
    <submittedName>
        <fullName evidence="7">MFS transporter</fullName>
    </submittedName>
</protein>
<evidence type="ECO:0000259" key="6">
    <source>
        <dbReference type="PROSITE" id="PS50850"/>
    </source>
</evidence>
<organism evidence="7 8">
    <name type="scientific">Rhodocytophaga rosea</name>
    <dbReference type="NCBI Taxonomy" id="2704465"/>
    <lineage>
        <taxon>Bacteria</taxon>
        <taxon>Pseudomonadati</taxon>
        <taxon>Bacteroidota</taxon>
        <taxon>Cytophagia</taxon>
        <taxon>Cytophagales</taxon>
        <taxon>Rhodocytophagaceae</taxon>
        <taxon>Rhodocytophaga</taxon>
    </lineage>
</organism>
<dbReference type="Proteomes" id="UP000480178">
    <property type="component" value="Chromosome"/>
</dbReference>
<dbReference type="EMBL" id="CP048222">
    <property type="protein sequence ID" value="QHT70228.1"/>
    <property type="molecule type" value="Genomic_DNA"/>
</dbReference>
<dbReference type="Pfam" id="PF07690">
    <property type="entry name" value="MFS_1"/>
    <property type="match status" value="1"/>
</dbReference>
<dbReference type="Gene3D" id="1.20.1250.20">
    <property type="entry name" value="MFS general substrate transporter like domains"/>
    <property type="match status" value="2"/>
</dbReference>
<dbReference type="InterPro" id="IPR051788">
    <property type="entry name" value="MFS_Transporter"/>
</dbReference>
<keyword evidence="3 5" id="KW-1133">Transmembrane helix</keyword>
<keyword evidence="8" id="KW-1185">Reference proteome</keyword>
<feature type="transmembrane region" description="Helical" evidence="5">
    <location>
        <begin position="209"/>
        <end position="227"/>
    </location>
</feature>
<feature type="transmembrane region" description="Helical" evidence="5">
    <location>
        <begin position="49"/>
        <end position="68"/>
    </location>
</feature>
<dbReference type="KEGG" id="rhoz:GXP67_28060"/>
<feature type="domain" description="Major facilitator superfamily (MFS) profile" evidence="6">
    <location>
        <begin position="208"/>
        <end position="391"/>
    </location>
</feature>
<dbReference type="CDD" id="cd17393">
    <property type="entry name" value="MFS_MosC_like"/>
    <property type="match status" value="1"/>
</dbReference>
<evidence type="ECO:0000313" key="8">
    <source>
        <dbReference type="Proteomes" id="UP000480178"/>
    </source>
</evidence>
<accession>A0A6C0GQ77</accession>
<feature type="transmembrane region" description="Helical" evidence="5">
    <location>
        <begin position="104"/>
        <end position="122"/>
    </location>
</feature>
<dbReference type="InterPro" id="IPR011701">
    <property type="entry name" value="MFS"/>
</dbReference>
<feature type="transmembrane region" description="Helical" evidence="5">
    <location>
        <begin position="278"/>
        <end position="296"/>
    </location>
</feature>
<feature type="transmembrane region" description="Helical" evidence="5">
    <location>
        <begin position="170"/>
        <end position="188"/>
    </location>
</feature>
<feature type="transmembrane region" description="Helical" evidence="5">
    <location>
        <begin position="143"/>
        <end position="164"/>
    </location>
</feature>
<dbReference type="SUPFAM" id="SSF103473">
    <property type="entry name" value="MFS general substrate transporter"/>
    <property type="match status" value="1"/>
</dbReference>
<reference evidence="7 8" key="1">
    <citation type="submission" date="2020-01" db="EMBL/GenBank/DDBJ databases">
        <authorList>
            <person name="Kim M.K."/>
        </authorList>
    </citation>
    <scope>NUCLEOTIDE SEQUENCE [LARGE SCALE GENOMIC DNA]</scope>
    <source>
        <strain evidence="7 8">172606-1</strain>
    </source>
</reference>
<gene>
    <name evidence="7" type="ORF">GXP67_28060</name>
</gene>
<dbReference type="AlphaFoldDB" id="A0A6C0GQ77"/>
<name>A0A6C0GQ77_9BACT</name>
<dbReference type="GO" id="GO:0022857">
    <property type="term" value="F:transmembrane transporter activity"/>
    <property type="evidence" value="ECO:0007669"/>
    <property type="project" value="InterPro"/>
</dbReference>
<comment type="subcellular location">
    <subcellularLocation>
        <location evidence="1">Membrane</location>
        <topology evidence="1">Multi-pass membrane protein</topology>
    </subcellularLocation>
</comment>
<evidence type="ECO:0000313" key="7">
    <source>
        <dbReference type="EMBL" id="QHT70228.1"/>
    </source>
</evidence>
<proteinExistence type="predicted"/>
<dbReference type="RefSeq" id="WP_162446209.1">
    <property type="nucleotide sequence ID" value="NZ_CP048222.1"/>
</dbReference>
<feature type="transmembrane region" description="Helical" evidence="5">
    <location>
        <begin position="333"/>
        <end position="351"/>
    </location>
</feature>
<dbReference type="PANTHER" id="PTHR23514">
    <property type="entry name" value="BYPASS OF STOP CODON PROTEIN 6"/>
    <property type="match status" value="1"/>
</dbReference>
<keyword evidence="4 5" id="KW-0472">Membrane</keyword>
<evidence type="ECO:0000256" key="5">
    <source>
        <dbReference type="SAM" id="Phobius"/>
    </source>
</evidence>
<feature type="transmembrane region" description="Helical" evidence="5">
    <location>
        <begin position="357"/>
        <end position="378"/>
    </location>
</feature>
<feature type="transmembrane region" description="Helical" evidence="5">
    <location>
        <begin position="247"/>
        <end position="266"/>
    </location>
</feature>
<dbReference type="InterPro" id="IPR020846">
    <property type="entry name" value="MFS_dom"/>
</dbReference>
<evidence type="ECO:0000256" key="4">
    <source>
        <dbReference type="ARBA" id="ARBA00023136"/>
    </source>
</evidence>
<sequence>MISRIILSSPHSLMRIAVGTFFFLQGLCFSSWASRIPTVQQQLSLDHAALGVVLFALPVGLIMSLLLSSWLIHRFGSRQVLIVTAILYASVLPVIGLVQSPWQLMGVLFSLGLCGNLSNIAMNTQAVSLEAIYGRPIMASFHGLNSLAGFSGAAIGMACLALQLSPFIHFSFITALTFVAILVTYRFTLEGDEKQQREGFAFSWPDKKLMVMGLIVFCGMVCEGTLFDWSGIYFQKVVAAPQELSSLGYLAFMYMMAAGRFVGDWLAAKTGIKRMIQLNGLLIFIGLLIAVLLPYVQTATVGFLLAGAGVSTIVPFIYGALGKMNGNSAASSLAAVSSMGYMGFLIGPPVIGMLAQMIGLQGAFAIVAVLGACASILVKKVSLPELAARAS</sequence>
<evidence type="ECO:0000256" key="2">
    <source>
        <dbReference type="ARBA" id="ARBA00022692"/>
    </source>
</evidence>
<evidence type="ECO:0000256" key="3">
    <source>
        <dbReference type="ARBA" id="ARBA00022989"/>
    </source>
</evidence>
<keyword evidence="2 5" id="KW-0812">Transmembrane</keyword>
<dbReference type="PANTHER" id="PTHR23514:SF13">
    <property type="entry name" value="INNER MEMBRANE PROTEIN YBJJ"/>
    <property type="match status" value="1"/>
</dbReference>
<dbReference type="InterPro" id="IPR036259">
    <property type="entry name" value="MFS_trans_sf"/>
</dbReference>
<dbReference type="PROSITE" id="PS50850">
    <property type="entry name" value="MFS"/>
    <property type="match status" value="1"/>
</dbReference>
<feature type="transmembrane region" description="Helical" evidence="5">
    <location>
        <begin position="80"/>
        <end position="98"/>
    </location>
</feature>